<accession>A0ABP8MMB5</accession>
<keyword evidence="2" id="KW-1185">Reference proteome</keyword>
<comment type="caution">
    <text evidence="1">The sequence shown here is derived from an EMBL/GenBank/DDBJ whole genome shotgun (WGS) entry which is preliminary data.</text>
</comment>
<sequence>METQVTPRQLFHQLLPGKAIEGDWCNFPIPVNIQVGENTVIDSSASFKKYFSKLPVGLKIGSHVTLQSPALATEENGYIEIGDYSYISSACLAASRQISIGKYVFIAGGVTIVDTDFHPLDPAARIADTLAISTVGNKALRPVFDSAPVIVEDEVWIGFNATILKGVTIGKGAVIQPGAVVLKDVPAGAIASGNPAQIEIPNYA</sequence>
<dbReference type="PANTHER" id="PTHR23416:SF78">
    <property type="entry name" value="LIPOPOLYSACCHARIDE BIOSYNTHESIS O-ACETYL TRANSFERASE WBBJ-RELATED"/>
    <property type="match status" value="1"/>
</dbReference>
<gene>
    <name evidence="1" type="ORF">GCM10023189_16510</name>
</gene>
<evidence type="ECO:0000313" key="2">
    <source>
        <dbReference type="Proteomes" id="UP001501175"/>
    </source>
</evidence>
<evidence type="ECO:0008006" key="3">
    <source>
        <dbReference type="Google" id="ProtNLM"/>
    </source>
</evidence>
<reference evidence="2" key="1">
    <citation type="journal article" date="2019" name="Int. J. Syst. Evol. Microbiol.">
        <title>The Global Catalogue of Microorganisms (GCM) 10K type strain sequencing project: providing services to taxonomists for standard genome sequencing and annotation.</title>
        <authorList>
            <consortium name="The Broad Institute Genomics Platform"/>
            <consortium name="The Broad Institute Genome Sequencing Center for Infectious Disease"/>
            <person name="Wu L."/>
            <person name="Ma J."/>
        </authorList>
    </citation>
    <scope>NUCLEOTIDE SEQUENCE [LARGE SCALE GENOMIC DNA]</scope>
    <source>
        <strain evidence="2">JCM 17927</strain>
    </source>
</reference>
<evidence type="ECO:0000313" key="1">
    <source>
        <dbReference type="EMBL" id="GAA4452691.1"/>
    </source>
</evidence>
<protein>
    <recommendedName>
        <fullName evidence="3">Acyltransferase</fullName>
    </recommendedName>
</protein>
<dbReference type="RefSeq" id="WP_345242437.1">
    <property type="nucleotide sequence ID" value="NZ_BAABHD010000022.1"/>
</dbReference>
<dbReference type="Pfam" id="PF00132">
    <property type="entry name" value="Hexapep"/>
    <property type="match status" value="1"/>
</dbReference>
<organism evidence="1 2">
    <name type="scientific">Nibrella saemangeumensis</name>
    <dbReference type="NCBI Taxonomy" id="1084526"/>
    <lineage>
        <taxon>Bacteria</taxon>
        <taxon>Pseudomonadati</taxon>
        <taxon>Bacteroidota</taxon>
        <taxon>Cytophagia</taxon>
        <taxon>Cytophagales</taxon>
        <taxon>Spirosomataceae</taxon>
        <taxon>Nibrella</taxon>
    </lineage>
</organism>
<dbReference type="Gene3D" id="2.160.10.10">
    <property type="entry name" value="Hexapeptide repeat proteins"/>
    <property type="match status" value="1"/>
</dbReference>
<dbReference type="InterPro" id="IPR001451">
    <property type="entry name" value="Hexapep"/>
</dbReference>
<proteinExistence type="predicted"/>
<dbReference type="InterPro" id="IPR051159">
    <property type="entry name" value="Hexapeptide_acetyltransf"/>
</dbReference>
<dbReference type="PANTHER" id="PTHR23416">
    <property type="entry name" value="SIALIC ACID SYNTHASE-RELATED"/>
    <property type="match status" value="1"/>
</dbReference>
<dbReference type="SUPFAM" id="SSF51161">
    <property type="entry name" value="Trimeric LpxA-like enzymes"/>
    <property type="match status" value="1"/>
</dbReference>
<dbReference type="Proteomes" id="UP001501175">
    <property type="component" value="Unassembled WGS sequence"/>
</dbReference>
<dbReference type="InterPro" id="IPR011004">
    <property type="entry name" value="Trimer_LpxA-like_sf"/>
</dbReference>
<name>A0ABP8MMB5_9BACT</name>
<dbReference type="EMBL" id="BAABHD010000022">
    <property type="protein sequence ID" value="GAA4452691.1"/>
    <property type="molecule type" value="Genomic_DNA"/>
</dbReference>